<keyword evidence="4" id="KW-0274">FAD</keyword>
<dbReference type="Pfam" id="PF00732">
    <property type="entry name" value="GMC_oxred_N"/>
    <property type="match status" value="1"/>
</dbReference>
<dbReference type="GO" id="GO:0050660">
    <property type="term" value="F:flavin adenine dinucleotide binding"/>
    <property type="evidence" value="ECO:0007669"/>
    <property type="project" value="InterPro"/>
</dbReference>
<keyword evidence="5" id="KW-0560">Oxidoreductase</keyword>
<accession>A0AA35TLQ4</accession>
<gene>
    <name evidence="7" type="ORF">GBAR_LOCUS27161</name>
</gene>
<dbReference type="PROSITE" id="PS00624">
    <property type="entry name" value="GMC_OXRED_2"/>
    <property type="match status" value="1"/>
</dbReference>
<dbReference type="PANTHER" id="PTHR11552">
    <property type="entry name" value="GLUCOSE-METHANOL-CHOLINE GMC OXIDOREDUCTASE"/>
    <property type="match status" value="1"/>
</dbReference>
<evidence type="ECO:0000256" key="1">
    <source>
        <dbReference type="ARBA" id="ARBA00001974"/>
    </source>
</evidence>
<dbReference type="PANTHER" id="PTHR11552:SF147">
    <property type="entry name" value="CHOLINE DEHYDROGENASE, MITOCHONDRIAL"/>
    <property type="match status" value="1"/>
</dbReference>
<dbReference type="InterPro" id="IPR000172">
    <property type="entry name" value="GMC_OxRdtase_N"/>
</dbReference>
<dbReference type="Gene3D" id="3.30.560.10">
    <property type="entry name" value="Glucose Oxidase, domain 3"/>
    <property type="match status" value="2"/>
</dbReference>
<proteinExistence type="inferred from homology"/>
<reference evidence="7" key="1">
    <citation type="submission" date="2023-03" db="EMBL/GenBank/DDBJ databases">
        <authorList>
            <person name="Steffen K."/>
            <person name="Cardenas P."/>
        </authorList>
    </citation>
    <scope>NUCLEOTIDE SEQUENCE</scope>
</reference>
<dbReference type="InterPro" id="IPR036188">
    <property type="entry name" value="FAD/NAD-bd_sf"/>
</dbReference>
<evidence type="ECO:0000259" key="6">
    <source>
        <dbReference type="PROSITE" id="PS00624"/>
    </source>
</evidence>
<dbReference type="InterPro" id="IPR007867">
    <property type="entry name" value="GMC_OxRtase_C"/>
</dbReference>
<keyword evidence="3" id="KW-0285">Flavoprotein</keyword>
<dbReference type="GO" id="GO:0016614">
    <property type="term" value="F:oxidoreductase activity, acting on CH-OH group of donors"/>
    <property type="evidence" value="ECO:0007669"/>
    <property type="project" value="InterPro"/>
</dbReference>
<comment type="cofactor">
    <cofactor evidence="1">
        <name>FAD</name>
        <dbReference type="ChEBI" id="CHEBI:57692"/>
    </cofactor>
</comment>
<comment type="similarity">
    <text evidence="2">Belongs to the GMC oxidoreductase family.</text>
</comment>
<evidence type="ECO:0000256" key="5">
    <source>
        <dbReference type="ARBA" id="ARBA00023002"/>
    </source>
</evidence>
<evidence type="ECO:0000313" key="8">
    <source>
        <dbReference type="Proteomes" id="UP001174909"/>
    </source>
</evidence>
<organism evidence="7 8">
    <name type="scientific">Geodia barretti</name>
    <name type="common">Barrett's horny sponge</name>
    <dbReference type="NCBI Taxonomy" id="519541"/>
    <lineage>
        <taxon>Eukaryota</taxon>
        <taxon>Metazoa</taxon>
        <taxon>Porifera</taxon>
        <taxon>Demospongiae</taxon>
        <taxon>Heteroscleromorpha</taxon>
        <taxon>Tetractinellida</taxon>
        <taxon>Astrophorina</taxon>
        <taxon>Geodiidae</taxon>
        <taxon>Geodia</taxon>
    </lineage>
</organism>
<name>A0AA35TLQ4_GEOBA</name>
<sequence>MPYFRKLETDTTYSDDYHGTDGPIICHRFPEEQWRGASKAFYESCLDYGFADCPDHNAPDTTGVGPLPLNNPEGIRWSTNLGYLSLSRHRLNLTIRPNCLVNRIVFEGNRATGVDVESGGERFVVEGGEIILSAGAVGSPQILMLSGIGPADHLNEVGIPVLKDAPGVGQNLRDHPLVYVTWRTKPEYDLETFGPRIQFGLRYTASNSDFENDMIVYMNIFATGRIDRGGDRMAPIGIRTIIGLDLAVGAGELKLQASDPSVQPILDYNYFQEEFDRERVREAIRICTKLGEHEAWKDIIEERIEPPDEALESDDALDAWMMSEVTTGHHISCTNKMGPADDPMAVVDQYGKVHGVEGLRVVDASIMPDCVRANINVTTMMIGERIADFVKESV</sequence>
<dbReference type="InterPro" id="IPR027424">
    <property type="entry name" value="Glucose_Oxidase_domain_2"/>
</dbReference>
<evidence type="ECO:0000256" key="4">
    <source>
        <dbReference type="ARBA" id="ARBA00022827"/>
    </source>
</evidence>
<dbReference type="Proteomes" id="UP001174909">
    <property type="component" value="Unassembled WGS sequence"/>
</dbReference>
<dbReference type="Pfam" id="PF05199">
    <property type="entry name" value="GMC_oxred_C"/>
    <property type="match status" value="1"/>
</dbReference>
<dbReference type="InterPro" id="IPR012132">
    <property type="entry name" value="GMC_OxRdtase"/>
</dbReference>
<evidence type="ECO:0000256" key="3">
    <source>
        <dbReference type="ARBA" id="ARBA00022630"/>
    </source>
</evidence>
<dbReference type="SUPFAM" id="SSF51905">
    <property type="entry name" value="FAD/NAD(P)-binding domain"/>
    <property type="match status" value="1"/>
</dbReference>
<feature type="domain" description="Glucose-methanol-choline oxidoreductase N-terminal" evidence="6">
    <location>
        <begin position="135"/>
        <end position="149"/>
    </location>
</feature>
<dbReference type="AlphaFoldDB" id="A0AA35TLQ4"/>
<keyword evidence="8" id="KW-1185">Reference proteome</keyword>
<dbReference type="Gene3D" id="4.10.450.10">
    <property type="entry name" value="Glucose Oxidase, domain 2"/>
    <property type="match status" value="1"/>
</dbReference>
<protein>
    <submittedName>
        <fullName evidence="7">Oxygen-dependent choline dehydrogenase 1</fullName>
    </submittedName>
</protein>
<dbReference type="EMBL" id="CASHTH010003785">
    <property type="protein sequence ID" value="CAI8049327.1"/>
    <property type="molecule type" value="Genomic_DNA"/>
</dbReference>
<evidence type="ECO:0000256" key="2">
    <source>
        <dbReference type="ARBA" id="ARBA00010790"/>
    </source>
</evidence>
<evidence type="ECO:0000313" key="7">
    <source>
        <dbReference type="EMBL" id="CAI8049327.1"/>
    </source>
</evidence>
<dbReference type="SUPFAM" id="SSF54373">
    <property type="entry name" value="FAD-linked reductases, C-terminal domain"/>
    <property type="match status" value="1"/>
</dbReference>
<dbReference type="Gene3D" id="3.50.50.60">
    <property type="entry name" value="FAD/NAD(P)-binding domain"/>
    <property type="match status" value="2"/>
</dbReference>
<comment type="caution">
    <text evidence="7">The sequence shown here is derived from an EMBL/GenBank/DDBJ whole genome shotgun (WGS) entry which is preliminary data.</text>
</comment>